<proteinExistence type="predicted"/>
<dbReference type="Proteomes" id="UP000682733">
    <property type="component" value="Unassembled WGS sequence"/>
</dbReference>
<sequence>MKNALKTVQDEKEVLQTKFDEITRELVDVRGDLNV</sequence>
<dbReference type="EMBL" id="CAJOBA010070958">
    <property type="protein sequence ID" value="CAF4391476.1"/>
    <property type="molecule type" value="Genomic_DNA"/>
</dbReference>
<organism evidence="2 3">
    <name type="scientific">Didymodactylos carnosus</name>
    <dbReference type="NCBI Taxonomy" id="1234261"/>
    <lineage>
        <taxon>Eukaryota</taxon>
        <taxon>Metazoa</taxon>
        <taxon>Spiralia</taxon>
        <taxon>Gnathifera</taxon>
        <taxon>Rotifera</taxon>
        <taxon>Eurotatoria</taxon>
        <taxon>Bdelloidea</taxon>
        <taxon>Philodinida</taxon>
        <taxon>Philodinidae</taxon>
        <taxon>Didymodactylos</taxon>
    </lineage>
</organism>
<dbReference type="EMBL" id="CAJNOK010047621">
    <property type="protein sequence ID" value="CAF1588570.1"/>
    <property type="molecule type" value="Genomic_DNA"/>
</dbReference>
<evidence type="ECO:0000313" key="1">
    <source>
        <dbReference type="EMBL" id="CAF1588570.1"/>
    </source>
</evidence>
<feature type="non-terminal residue" evidence="2">
    <location>
        <position position="35"/>
    </location>
</feature>
<name>A0A8S2VC36_9BILA</name>
<dbReference type="AlphaFoldDB" id="A0A8S2VC36"/>
<dbReference type="Proteomes" id="UP000677228">
    <property type="component" value="Unassembled WGS sequence"/>
</dbReference>
<comment type="caution">
    <text evidence="2">The sequence shown here is derived from an EMBL/GenBank/DDBJ whole genome shotgun (WGS) entry which is preliminary data.</text>
</comment>
<gene>
    <name evidence="1" type="ORF">OVA965_LOCUS41419</name>
    <name evidence="2" type="ORF">TMI583_LOCUS43062</name>
</gene>
<reference evidence="2" key="1">
    <citation type="submission" date="2021-02" db="EMBL/GenBank/DDBJ databases">
        <authorList>
            <person name="Nowell W R."/>
        </authorList>
    </citation>
    <scope>NUCLEOTIDE SEQUENCE</scope>
</reference>
<evidence type="ECO:0000313" key="3">
    <source>
        <dbReference type="Proteomes" id="UP000682733"/>
    </source>
</evidence>
<protein>
    <submittedName>
        <fullName evidence="2">Uncharacterized protein</fullName>
    </submittedName>
</protein>
<evidence type="ECO:0000313" key="2">
    <source>
        <dbReference type="EMBL" id="CAF4391476.1"/>
    </source>
</evidence>
<accession>A0A8S2VC36</accession>